<feature type="compositionally biased region" description="Acidic residues" evidence="1">
    <location>
        <begin position="43"/>
        <end position="63"/>
    </location>
</feature>
<gene>
    <name evidence="2" type="ORF">HER31_14535</name>
</gene>
<name>A0A6H1UFX9_9GAMM</name>
<dbReference type="RefSeq" id="WP_168661551.1">
    <property type="nucleotide sequence ID" value="NZ_CP051180.1"/>
</dbReference>
<keyword evidence="3" id="KW-1185">Reference proteome</keyword>
<proteinExistence type="predicted"/>
<evidence type="ECO:0000256" key="1">
    <source>
        <dbReference type="SAM" id="MobiDB-lite"/>
    </source>
</evidence>
<dbReference type="KEGG" id="fes:HER31_14535"/>
<accession>A0A6H1UFX9</accession>
<dbReference type="Proteomes" id="UP000501602">
    <property type="component" value="Chromosome"/>
</dbReference>
<feature type="region of interest" description="Disordered" evidence="1">
    <location>
        <begin position="138"/>
        <end position="178"/>
    </location>
</feature>
<dbReference type="AlphaFoldDB" id="A0A6H1UFX9"/>
<organism evidence="2 3">
    <name type="scientific">Ferrimonas lipolytica</name>
    <dbReference type="NCBI Taxonomy" id="2724191"/>
    <lineage>
        <taxon>Bacteria</taxon>
        <taxon>Pseudomonadati</taxon>
        <taxon>Pseudomonadota</taxon>
        <taxon>Gammaproteobacteria</taxon>
        <taxon>Alteromonadales</taxon>
        <taxon>Ferrimonadaceae</taxon>
        <taxon>Ferrimonas</taxon>
    </lineage>
</organism>
<evidence type="ECO:0000313" key="3">
    <source>
        <dbReference type="Proteomes" id="UP000501602"/>
    </source>
</evidence>
<evidence type="ECO:0000313" key="2">
    <source>
        <dbReference type="EMBL" id="QIZ78007.1"/>
    </source>
</evidence>
<protein>
    <submittedName>
        <fullName evidence="2">DUF3306 domain-containing protein</fullName>
    </submittedName>
</protein>
<feature type="region of interest" description="Disordered" evidence="1">
    <location>
        <begin position="39"/>
        <end position="67"/>
    </location>
</feature>
<reference evidence="2 3" key="1">
    <citation type="submission" date="2020-04" db="EMBL/GenBank/DDBJ databases">
        <title>Ferrimonas sp. S7 isolated from sea water.</title>
        <authorList>
            <person name="Bae S.S."/>
            <person name="Baek K."/>
        </authorList>
    </citation>
    <scope>NUCLEOTIDE SEQUENCE [LARGE SCALE GENOMIC DNA]</scope>
    <source>
        <strain evidence="2 3">S7</strain>
    </source>
</reference>
<dbReference type="EMBL" id="CP051180">
    <property type="protein sequence ID" value="QIZ78007.1"/>
    <property type="molecule type" value="Genomic_DNA"/>
</dbReference>
<dbReference type="InterPro" id="IPR021735">
    <property type="entry name" value="DUF3306"/>
</dbReference>
<dbReference type="Pfam" id="PF11748">
    <property type="entry name" value="DUF3306"/>
    <property type="match status" value="1"/>
</dbReference>
<sequence>MSDLFKRWQKRREEVAVEDKQQQTAAELEQIEQQLAQQKAEELEAVEEQGELEPLPDPDEIEEGGSFADFLKEGVDPLQRQKALKALWSQPQYNVTDGLSEYSLDYAAQPLLDSDVAAELTQKVFRFANEAKEALEKLDEKQRELEQSEPQLLTDSDHDENTEAGESSTPERPTDPTI</sequence>
<feature type="compositionally biased region" description="Polar residues" evidence="1">
    <location>
        <begin position="164"/>
        <end position="178"/>
    </location>
</feature>